<organism evidence="1 2">
    <name type="scientific">Actinosynnema mirum (strain ATCC 29888 / DSM 43827 / JCM 3225 / NBRC 14064 / NCIMB 13271 / NRRL B-12336 / IMRU 3971 / 101)</name>
    <dbReference type="NCBI Taxonomy" id="446462"/>
    <lineage>
        <taxon>Bacteria</taxon>
        <taxon>Bacillati</taxon>
        <taxon>Actinomycetota</taxon>
        <taxon>Actinomycetes</taxon>
        <taxon>Pseudonocardiales</taxon>
        <taxon>Pseudonocardiaceae</taxon>
        <taxon>Actinosynnema</taxon>
    </lineage>
</organism>
<dbReference type="Proteomes" id="UP000002213">
    <property type="component" value="Chromosome"/>
</dbReference>
<evidence type="ECO:0000313" key="1">
    <source>
        <dbReference type="EMBL" id="ACU39529.1"/>
    </source>
</evidence>
<dbReference type="eggNOG" id="ENOG5031UM4">
    <property type="taxonomic scope" value="Bacteria"/>
</dbReference>
<sequence>MISTVSAPRTLIWTSAPTAELQLALHRAEAGPAALVPLTSGTVLLPRRETGYTAATRLAEQCRAVGDKAVVLRWSPAGELWDDGRAAGHTGAARKLVPLTRWWGLRKAAADLDLPDDAHEVRRLVDEGRADTWVSALPDRAGLAINTVLPVVPVTQGGSPLA</sequence>
<name>C6WCE1_ACTMD</name>
<keyword evidence="2" id="KW-1185">Reference proteome</keyword>
<proteinExistence type="predicted"/>
<evidence type="ECO:0000313" key="2">
    <source>
        <dbReference type="Proteomes" id="UP000002213"/>
    </source>
</evidence>
<dbReference type="EMBL" id="CP001630">
    <property type="protein sequence ID" value="ACU39529.1"/>
    <property type="molecule type" value="Genomic_DNA"/>
</dbReference>
<gene>
    <name evidence="1" type="ordered locus">Amir_5714</name>
</gene>
<dbReference type="STRING" id="446462.Amir_5714"/>
<dbReference type="HOGENOM" id="CLU_1631841_0_0_11"/>
<protein>
    <submittedName>
        <fullName evidence="1">Uncharacterized protein</fullName>
    </submittedName>
</protein>
<dbReference type="AlphaFoldDB" id="C6WCE1"/>
<accession>C6WCE1</accession>
<reference evidence="1 2" key="1">
    <citation type="journal article" date="2009" name="Stand. Genomic Sci.">
        <title>Complete genome sequence of Actinosynnema mirum type strain (101).</title>
        <authorList>
            <person name="Land M."/>
            <person name="Lapidus A."/>
            <person name="Mayilraj S."/>
            <person name="Chen F."/>
            <person name="Copeland A."/>
            <person name="Del Rio T.G."/>
            <person name="Nolan M."/>
            <person name="Lucas S."/>
            <person name="Tice H."/>
            <person name="Cheng J.F."/>
            <person name="Chertkov O."/>
            <person name="Bruce D."/>
            <person name="Goodwin L."/>
            <person name="Pitluck S."/>
            <person name="Rohde M."/>
            <person name="Goker M."/>
            <person name="Pati A."/>
            <person name="Ivanova N."/>
            <person name="Mavromatis K."/>
            <person name="Chen A."/>
            <person name="Palaniappan K."/>
            <person name="Hauser L."/>
            <person name="Chang Y.J."/>
            <person name="Jeffries C.C."/>
            <person name="Brettin T."/>
            <person name="Detter J.C."/>
            <person name="Han C."/>
            <person name="Chain P."/>
            <person name="Tindall B.J."/>
            <person name="Bristow J."/>
            <person name="Eisen J.A."/>
            <person name="Markowitz V."/>
            <person name="Hugenholtz P."/>
            <person name="Kyrpides N.C."/>
            <person name="Klenk H.P."/>
        </authorList>
    </citation>
    <scope>NUCLEOTIDE SEQUENCE [LARGE SCALE GENOMIC DNA]</scope>
    <source>
        <strain evidence="2">ATCC 29888 / DSM 43827 / JCM 3225 / NBRC 14064 / NCIMB 13271 / NRRL B-12336 / IMRU 3971 / 101</strain>
    </source>
</reference>
<dbReference type="KEGG" id="ami:Amir_5714"/>